<dbReference type="CDD" id="cd16018">
    <property type="entry name" value="Enpp"/>
    <property type="match status" value="1"/>
</dbReference>
<sequence>MYNNGTHDYHPTVILISLDGVVSHDLVLHVTPHLSSLADKGGRAHWMTPSFPPITFPNHWSLVTGLYPEAHGIINNVFWDPVLNDTFNYKNPKQSWDVKWWGGEPIWSTVSRQGKKSGVIMWPGCSTSFPDGWQPSYVVPFQDGIPFDHKTDIALDWLDLPIQDRPQFIGLYVPEVDQAGHRYGPYANETLTQLNLADASIGRLVKQLEARNLTDIVQLMIVSDHGMSATDASRLIFYDDELTKDEMDLILVTEMAPNVAIWPQPNVDQEEAVGRLYDAFSRLRDVHGGDQAPFKVYKREDIPKRLHFRDNVRIPPLLVIPHPGWSIITHAEYDPAKDKVYHPRGAHGYDNLSPQSRAIFITHGPFWPAETIFYPFWNVELYHTIANILDVKPSANNGTTRGILPIES</sequence>
<evidence type="ECO:0000313" key="1">
    <source>
        <dbReference type="EMBL" id="ORX58772.1"/>
    </source>
</evidence>
<dbReference type="Gene3D" id="3.40.720.10">
    <property type="entry name" value="Alkaline Phosphatase, subunit A"/>
    <property type="match status" value="1"/>
</dbReference>
<dbReference type="Proteomes" id="UP000242146">
    <property type="component" value="Unassembled WGS sequence"/>
</dbReference>
<dbReference type="Gene3D" id="3.30.1360.180">
    <property type="match status" value="1"/>
</dbReference>
<dbReference type="AlphaFoldDB" id="A0A1X2GPV5"/>
<gene>
    <name evidence="1" type="ORF">DM01DRAFT_1282704</name>
</gene>
<dbReference type="GO" id="GO:0047429">
    <property type="term" value="F:nucleoside triphosphate diphosphatase activity"/>
    <property type="evidence" value="ECO:0007669"/>
    <property type="project" value="TreeGrafter"/>
</dbReference>
<name>A0A1X2GPV5_9FUNG</name>
<comment type="caution">
    <text evidence="1">The sequence shown here is derived from an EMBL/GenBank/DDBJ whole genome shotgun (WGS) entry which is preliminary data.</text>
</comment>
<protein>
    <submittedName>
        <fullName evidence="1">Type I phosphodiesterase/nucleotide pyrophosphatase/phosphate transferase</fullName>
    </submittedName>
</protein>
<dbReference type="PANTHER" id="PTHR10151:SF120">
    <property type="entry name" value="BIS(5'-ADENOSYL)-TRIPHOSPHATASE"/>
    <property type="match status" value="1"/>
</dbReference>
<reference evidence="1 2" key="1">
    <citation type="submission" date="2016-07" db="EMBL/GenBank/DDBJ databases">
        <title>Pervasive Adenine N6-methylation of Active Genes in Fungi.</title>
        <authorList>
            <consortium name="DOE Joint Genome Institute"/>
            <person name="Mondo S.J."/>
            <person name="Dannebaum R.O."/>
            <person name="Kuo R.C."/>
            <person name="Labutti K."/>
            <person name="Haridas S."/>
            <person name="Kuo A."/>
            <person name="Salamov A."/>
            <person name="Ahrendt S.R."/>
            <person name="Lipzen A."/>
            <person name="Sullivan W."/>
            <person name="Andreopoulos W.B."/>
            <person name="Clum A."/>
            <person name="Lindquist E."/>
            <person name="Daum C."/>
            <person name="Ramamoorthy G.K."/>
            <person name="Gryganskyi A."/>
            <person name="Culley D."/>
            <person name="Magnuson J.K."/>
            <person name="James T.Y."/>
            <person name="O'Malley M.A."/>
            <person name="Stajich J.E."/>
            <person name="Spatafora J.W."/>
            <person name="Visel A."/>
            <person name="Grigoriev I.V."/>
        </authorList>
    </citation>
    <scope>NUCLEOTIDE SEQUENCE [LARGE SCALE GENOMIC DNA]</scope>
    <source>
        <strain evidence="1 2">NRRL 3301</strain>
    </source>
</reference>
<evidence type="ECO:0000313" key="2">
    <source>
        <dbReference type="Proteomes" id="UP000242146"/>
    </source>
</evidence>
<dbReference type="SUPFAM" id="SSF53649">
    <property type="entry name" value="Alkaline phosphatase-like"/>
    <property type="match status" value="1"/>
</dbReference>
<dbReference type="GO" id="GO:0009141">
    <property type="term" value="P:nucleoside triphosphate metabolic process"/>
    <property type="evidence" value="ECO:0007669"/>
    <property type="project" value="TreeGrafter"/>
</dbReference>
<dbReference type="GO" id="GO:0017111">
    <property type="term" value="F:ribonucleoside triphosphate phosphatase activity"/>
    <property type="evidence" value="ECO:0007669"/>
    <property type="project" value="TreeGrafter"/>
</dbReference>
<dbReference type="OrthoDB" id="415411at2759"/>
<accession>A0A1X2GPV5</accession>
<proteinExistence type="predicted"/>
<keyword evidence="1" id="KW-0808">Transferase</keyword>
<dbReference type="InterPro" id="IPR017850">
    <property type="entry name" value="Alkaline_phosphatase_core_sf"/>
</dbReference>
<dbReference type="PANTHER" id="PTHR10151">
    <property type="entry name" value="ECTONUCLEOTIDE PYROPHOSPHATASE/PHOSPHODIESTERASE"/>
    <property type="match status" value="1"/>
</dbReference>
<dbReference type="InterPro" id="IPR002591">
    <property type="entry name" value="Phosphodiest/P_Trfase"/>
</dbReference>
<dbReference type="STRING" id="101127.A0A1X2GPV5"/>
<dbReference type="Pfam" id="PF01663">
    <property type="entry name" value="Phosphodiest"/>
    <property type="match status" value="1"/>
</dbReference>
<organism evidence="1 2">
    <name type="scientific">Hesseltinella vesiculosa</name>
    <dbReference type="NCBI Taxonomy" id="101127"/>
    <lineage>
        <taxon>Eukaryota</taxon>
        <taxon>Fungi</taxon>
        <taxon>Fungi incertae sedis</taxon>
        <taxon>Mucoromycota</taxon>
        <taxon>Mucoromycotina</taxon>
        <taxon>Mucoromycetes</taxon>
        <taxon>Mucorales</taxon>
        <taxon>Cunninghamellaceae</taxon>
        <taxon>Hesseltinella</taxon>
    </lineage>
</organism>
<dbReference type="GO" id="GO:0016740">
    <property type="term" value="F:transferase activity"/>
    <property type="evidence" value="ECO:0007669"/>
    <property type="project" value="UniProtKB-KW"/>
</dbReference>
<keyword evidence="2" id="KW-1185">Reference proteome</keyword>
<dbReference type="EMBL" id="MCGT01000006">
    <property type="protein sequence ID" value="ORX58772.1"/>
    <property type="molecule type" value="Genomic_DNA"/>
</dbReference>